<feature type="compositionally biased region" description="Pro residues" evidence="9">
    <location>
        <begin position="939"/>
        <end position="948"/>
    </location>
</feature>
<dbReference type="GO" id="GO:0005737">
    <property type="term" value="C:cytoplasm"/>
    <property type="evidence" value="ECO:0007669"/>
    <property type="project" value="UniProtKB-SubCell"/>
</dbReference>
<dbReference type="PROSITE" id="PS50003">
    <property type="entry name" value="PH_DOMAIN"/>
    <property type="match status" value="1"/>
</dbReference>
<dbReference type="GO" id="GO:0008270">
    <property type="term" value="F:zinc ion binding"/>
    <property type="evidence" value="ECO:0007669"/>
    <property type="project" value="UniProtKB-KW"/>
</dbReference>
<reference evidence="12" key="1">
    <citation type="journal article" name="BMC Genomics">
        <title>Long-read sequencing and de novo genome assembly of marine medaka (Oryzias melastigma).</title>
        <authorList>
            <person name="Liang P."/>
            <person name="Saqib H.S.A."/>
            <person name="Ni X."/>
            <person name="Shen Y."/>
        </authorList>
    </citation>
    <scope>NUCLEOTIDE SEQUENCE</scope>
    <source>
        <strain evidence="12">Bigg-433</strain>
    </source>
</reference>
<dbReference type="CDD" id="cd00160">
    <property type="entry name" value="RhoGEF"/>
    <property type="match status" value="1"/>
</dbReference>
<evidence type="ECO:0000256" key="9">
    <source>
        <dbReference type="SAM" id="MobiDB-lite"/>
    </source>
</evidence>
<sequence length="964" mass="109836">MDNPDSRFKPPLEDPQSLGLAETINFEDSHYVMLKQDLESDAQNLESESWSLTADQNLLKSLSKDAVKRQDVIYELIYTELNLVRTLKILFHVYMFELKRTLQMDELKLERLFPTVQHLLSLHQHFLAALKELQSRSLQEGLPLYSAAQLGSVLISQFSGLMGTQLIQSYSLFCSLQPEALSFYKEQMQVNRKLQILVKRIDQMPLVQRLGIPDRFLLVAQRITKYPVLVERILQNTEVKTEEHRSLEKALALIRDAIAQVDMNVCDYKKVVRLREIGHRLEGRPLSRPKEPCVFRREELIQGGCSLLHEGTVTWRTSGKQKEVLAVLLSDMLLLLQEKEQKLVFASMENRVQVIPLQRLIVREVAMEEKAMYLIYMSTGALPEMYELHCSSKDDCLQWMAVIRRAVDSQEEEEHYKEQVRRLQQFQDFLQSMDDQIQECLSRKLKASAGLYENLTGQKPPHTSLLLHGDSRETLQGAGLLHGAIDEVENLQNLLLMQLTDPTVPAGAGLPRSSKPLLGNEEELCRSFGELLCDDELISSSGEDTMDQAEPLEDRPLNPEEEPPPADGPEVLENSVASAALDPFVKPHDQTEVDAPPQRQSSFNSIFTSGTAVSDSVMKLVKMLYSLKAVVAQQDSRIELHQAVQLKHPRHHGNLLLEQERQRNAEKQKEELAQLHKLLAQQREEQQRWEKERERQMKRVEVLEAQLQQREEECKRREEKLSVEKDDLERQKDDYQVDLERLRNTTQSLERDHRQLRQEKERLEKLRQKLLRGNHNYEDPSAGRNPAPAPQSSSLSSHPALNGGGTVKKNLKPSDPTPRPEDTPPKVPQRSVSMRSRTSKHPQSKTAAVPAQSAAAVQQKIPTKLASKGKEKSFKGKRTHQRAQSACPATIEFNEVLPIRTTGKEGGSLRAERNSSPQRILNPDFFTPPQNRKLTSLDAPPPVPPPFPKEILDRGGAEKLQTAL</sequence>
<evidence type="ECO:0000259" key="10">
    <source>
        <dbReference type="PROSITE" id="PS50003"/>
    </source>
</evidence>
<comment type="subcellular location">
    <subcellularLocation>
        <location evidence="1">Cytoplasm</location>
    </subcellularLocation>
</comment>
<organism evidence="12 13">
    <name type="scientific">Oryzias melastigma</name>
    <name type="common">Marine medaka</name>
    <dbReference type="NCBI Taxonomy" id="30732"/>
    <lineage>
        <taxon>Eukaryota</taxon>
        <taxon>Metazoa</taxon>
        <taxon>Chordata</taxon>
        <taxon>Craniata</taxon>
        <taxon>Vertebrata</taxon>
        <taxon>Euteleostomi</taxon>
        <taxon>Actinopterygii</taxon>
        <taxon>Neopterygii</taxon>
        <taxon>Teleostei</taxon>
        <taxon>Neoteleostei</taxon>
        <taxon>Acanthomorphata</taxon>
        <taxon>Ovalentaria</taxon>
        <taxon>Atherinomorphae</taxon>
        <taxon>Beloniformes</taxon>
        <taxon>Adrianichthyidae</taxon>
        <taxon>Oryziinae</taxon>
        <taxon>Oryzias</taxon>
    </lineage>
</organism>
<evidence type="ECO:0000256" key="3">
    <source>
        <dbReference type="ARBA" id="ARBA00022553"/>
    </source>
</evidence>
<dbReference type="Proteomes" id="UP000646548">
    <property type="component" value="Unassembled WGS sequence"/>
</dbReference>
<evidence type="ECO:0000259" key="11">
    <source>
        <dbReference type="PROSITE" id="PS50010"/>
    </source>
</evidence>
<dbReference type="InterPro" id="IPR000219">
    <property type="entry name" value="DH_dom"/>
</dbReference>
<dbReference type="SMART" id="SM00233">
    <property type="entry name" value="PH"/>
    <property type="match status" value="1"/>
</dbReference>
<keyword evidence="3" id="KW-0597">Phosphoprotein</keyword>
<dbReference type="Gene3D" id="1.20.900.10">
    <property type="entry name" value="Dbl homology (DH) domain"/>
    <property type="match status" value="1"/>
</dbReference>
<name>A0A834FGX8_ORYME</name>
<keyword evidence="4" id="KW-0344">Guanine-nucleotide releasing factor</keyword>
<dbReference type="GO" id="GO:0005085">
    <property type="term" value="F:guanyl-nucleotide exchange factor activity"/>
    <property type="evidence" value="ECO:0007669"/>
    <property type="project" value="UniProtKB-KW"/>
</dbReference>
<dbReference type="AlphaFoldDB" id="A0A834FGX8"/>
<keyword evidence="6" id="KW-0863">Zinc-finger</keyword>
<evidence type="ECO:0000256" key="7">
    <source>
        <dbReference type="ARBA" id="ARBA00022833"/>
    </source>
</evidence>
<evidence type="ECO:0000256" key="4">
    <source>
        <dbReference type="ARBA" id="ARBA00022658"/>
    </source>
</evidence>
<feature type="region of interest" description="Disordered" evidence="9">
    <location>
        <begin position="904"/>
        <end position="964"/>
    </location>
</feature>
<dbReference type="Pfam" id="PF00621">
    <property type="entry name" value="RhoGEF"/>
    <property type="match status" value="1"/>
</dbReference>
<dbReference type="InterPro" id="IPR041020">
    <property type="entry name" value="PH_16"/>
</dbReference>
<evidence type="ECO:0000256" key="5">
    <source>
        <dbReference type="ARBA" id="ARBA00022723"/>
    </source>
</evidence>
<feature type="compositionally biased region" description="Low complexity" evidence="9">
    <location>
        <begin position="847"/>
        <end position="859"/>
    </location>
</feature>
<keyword evidence="5" id="KW-0479">Metal-binding</keyword>
<keyword evidence="2" id="KW-0963">Cytoplasm</keyword>
<evidence type="ECO:0000313" key="13">
    <source>
        <dbReference type="Proteomes" id="UP000646548"/>
    </source>
</evidence>
<dbReference type="PANTHER" id="PTHR13944">
    <property type="entry name" value="AGAP007712-PA"/>
    <property type="match status" value="1"/>
</dbReference>
<comment type="caution">
    <text evidence="12">The sequence shown here is derived from an EMBL/GenBank/DDBJ whole genome shotgun (WGS) entry which is preliminary data.</text>
</comment>
<gene>
    <name evidence="12" type="ORF">FQA47_001834</name>
</gene>
<dbReference type="PANTHER" id="PTHR13944:SF23">
    <property type="entry name" value="RHO GUANINE NUCLEOTIDE EXCHANGE FACTOR 18"/>
    <property type="match status" value="1"/>
</dbReference>
<dbReference type="SMART" id="SM00325">
    <property type="entry name" value="RhoGEF"/>
    <property type="match status" value="1"/>
</dbReference>
<dbReference type="FunFam" id="1.20.900.10:FF:000004">
    <property type="entry name" value="Rho guanine nucleotide exchange factor 2"/>
    <property type="match status" value="1"/>
</dbReference>
<dbReference type="Pfam" id="PF17838">
    <property type="entry name" value="PH_16"/>
    <property type="match status" value="1"/>
</dbReference>
<dbReference type="GO" id="GO:0035023">
    <property type="term" value="P:regulation of Rho protein signal transduction"/>
    <property type="evidence" value="ECO:0007669"/>
    <property type="project" value="TreeGrafter"/>
</dbReference>
<dbReference type="Gene3D" id="2.30.29.30">
    <property type="entry name" value="Pleckstrin-homology domain (PH domain)/Phosphotyrosine-binding domain (PTB)"/>
    <property type="match status" value="1"/>
</dbReference>
<evidence type="ECO:0000313" key="12">
    <source>
        <dbReference type="EMBL" id="KAF6733924.1"/>
    </source>
</evidence>
<evidence type="ECO:0000256" key="1">
    <source>
        <dbReference type="ARBA" id="ARBA00004496"/>
    </source>
</evidence>
<dbReference type="InterPro" id="IPR051632">
    <property type="entry name" value="Rho_GEF"/>
</dbReference>
<dbReference type="GO" id="GO:0005886">
    <property type="term" value="C:plasma membrane"/>
    <property type="evidence" value="ECO:0007669"/>
    <property type="project" value="TreeGrafter"/>
</dbReference>
<keyword evidence="7" id="KW-0862">Zinc</keyword>
<feature type="region of interest" description="Disordered" evidence="9">
    <location>
        <begin position="541"/>
        <end position="571"/>
    </location>
</feature>
<dbReference type="SUPFAM" id="SSF50729">
    <property type="entry name" value="PH domain-like"/>
    <property type="match status" value="1"/>
</dbReference>
<feature type="domain" description="PH" evidence="10">
    <location>
        <begin position="306"/>
        <end position="408"/>
    </location>
</feature>
<dbReference type="InterPro" id="IPR011993">
    <property type="entry name" value="PH-like_dom_sf"/>
</dbReference>
<dbReference type="InterPro" id="IPR035899">
    <property type="entry name" value="DBL_dom_sf"/>
</dbReference>
<feature type="compositionally biased region" description="Low complexity" evidence="9">
    <location>
        <begin position="790"/>
        <end position="800"/>
    </location>
</feature>
<feature type="domain" description="DH" evidence="11">
    <location>
        <begin position="68"/>
        <end position="264"/>
    </location>
</feature>
<protein>
    <submittedName>
        <fullName evidence="12">Rho guanine nucleotide exchange factor 18</fullName>
    </submittedName>
</protein>
<dbReference type="PROSITE" id="PS50010">
    <property type="entry name" value="DH_2"/>
    <property type="match status" value="1"/>
</dbReference>
<accession>A0A834FGX8</accession>
<dbReference type="EMBL" id="WKFB01000147">
    <property type="protein sequence ID" value="KAF6733924.1"/>
    <property type="molecule type" value="Genomic_DNA"/>
</dbReference>
<dbReference type="InterPro" id="IPR001849">
    <property type="entry name" value="PH_domain"/>
</dbReference>
<proteinExistence type="predicted"/>
<evidence type="ECO:0000256" key="6">
    <source>
        <dbReference type="ARBA" id="ARBA00022771"/>
    </source>
</evidence>
<dbReference type="SUPFAM" id="SSF48065">
    <property type="entry name" value="DBL homology domain (DH-domain)"/>
    <property type="match status" value="1"/>
</dbReference>
<keyword evidence="8" id="KW-0175">Coiled coil</keyword>
<evidence type="ECO:0000256" key="2">
    <source>
        <dbReference type="ARBA" id="ARBA00022490"/>
    </source>
</evidence>
<evidence type="ECO:0000256" key="8">
    <source>
        <dbReference type="ARBA" id="ARBA00023054"/>
    </source>
</evidence>
<feature type="region of interest" description="Disordered" evidence="9">
    <location>
        <begin position="774"/>
        <end position="885"/>
    </location>
</feature>